<reference evidence="1 2" key="1">
    <citation type="journal article" date="2023" name="Nucleic Acids Res.">
        <title>The hologenome of Daphnia magna reveals possible DNA methylation and microbiome-mediated evolution of the host genome.</title>
        <authorList>
            <person name="Chaturvedi A."/>
            <person name="Li X."/>
            <person name="Dhandapani V."/>
            <person name="Marshall H."/>
            <person name="Kissane S."/>
            <person name="Cuenca-Cambronero M."/>
            <person name="Asole G."/>
            <person name="Calvet F."/>
            <person name="Ruiz-Romero M."/>
            <person name="Marangio P."/>
            <person name="Guigo R."/>
            <person name="Rago D."/>
            <person name="Mirbahai L."/>
            <person name="Eastwood N."/>
            <person name="Colbourne J.K."/>
            <person name="Zhou J."/>
            <person name="Mallon E."/>
            <person name="Orsini L."/>
        </authorList>
    </citation>
    <scope>NUCLEOTIDE SEQUENCE [LARGE SCALE GENOMIC DNA]</scope>
    <source>
        <strain evidence="1">LRV0_1</strain>
    </source>
</reference>
<gene>
    <name evidence="1" type="ORF">OUZ56_015738</name>
</gene>
<comment type="caution">
    <text evidence="1">The sequence shown here is derived from an EMBL/GenBank/DDBJ whole genome shotgun (WGS) entry which is preliminary data.</text>
</comment>
<evidence type="ECO:0000313" key="1">
    <source>
        <dbReference type="EMBL" id="KAK4026711.1"/>
    </source>
</evidence>
<accession>A0ABR0ANP6</accession>
<dbReference type="Proteomes" id="UP001234178">
    <property type="component" value="Unassembled WGS sequence"/>
</dbReference>
<sequence>MPSKCEGSNYAAKAINTRNQSTFRPMLKLKAENQFQVSRSTIAVPEGRHFKSVWMRKVAYTTRVLNKD</sequence>
<name>A0ABR0ANP6_9CRUS</name>
<organism evidence="1 2">
    <name type="scientific">Daphnia magna</name>
    <dbReference type="NCBI Taxonomy" id="35525"/>
    <lineage>
        <taxon>Eukaryota</taxon>
        <taxon>Metazoa</taxon>
        <taxon>Ecdysozoa</taxon>
        <taxon>Arthropoda</taxon>
        <taxon>Crustacea</taxon>
        <taxon>Branchiopoda</taxon>
        <taxon>Diplostraca</taxon>
        <taxon>Cladocera</taxon>
        <taxon>Anomopoda</taxon>
        <taxon>Daphniidae</taxon>
        <taxon>Daphnia</taxon>
    </lineage>
</organism>
<evidence type="ECO:0000313" key="2">
    <source>
        <dbReference type="Proteomes" id="UP001234178"/>
    </source>
</evidence>
<protein>
    <submittedName>
        <fullName evidence="1">Uncharacterized protein</fullName>
    </submittedName>
</protein>
<dbReference type="EMBL" id="JAOYFB010000038">
    <property type="protein sequence ID" value="KAK4026711.1"/>
    <property type="molecule type" value="Genomic_DNA"/>
</dbReference>
<keyword evidence="2" id="KW-1185">Reference proteome</keyword>
<proteinExistence type="predicted"/>